<name>A0ABW7DRR9_9FIRM</name>
<dbReference type="Pfam" id="PF01381">
    <property type="entry name" value="HTH_3"/>
    <property type="match status" value="1"/>
</dbReference>
<dbReference type="EMBL" id="JBIEKR010000013">
    <property type="protein sequence ID" value="MFG6274066.1"/>
    <property type="molecule type" value="Genomic_DNA"/>
</dbReference>
<protein>
    <submittedName>
        <fullName evidence="2">Helix-turn-helix domain-containing protein</fullName>
    </submittedName>
</protein>
<dbReference type="RefSeq" id="WP_113855209.1">
    <property type="nucleotide sequence ID" value="NZ_CP011940.1"/>
</dbReference>
<dbReference type="CDD" id="cd00093">
    <property type="entry name" value="HTH_XRE"/>
    <property type="match status" value="1"/>
</dbReference>
<evidence type="ECO:0000313" key="2">
    <source>
        <dbReference type="EMBL" id="MFG6274066.1"/>
    </source>
</evidence>
<sequence>MSDESKIKKTFAHNLSFYLTKQDKTQKDLAEYLGVSGTTVTNWVRGYKMPRMDKIDKICAFFTIGRNSLLTEHSDSDHFKKGKTPSNPSVSAAALQYDSLLSKFPDLSEAVSLYISLDSVDRGEIRGEMKGMLRSEKYRPKVKNDKAI</sequence>
<organism evidence="2 3">
    <name type="scientific">Megasphaera hexanoica</name>
    <dbReference type="NCBI Taxonomy" id="1675036"/>
    <lineage>
        <taxon>Bacteria</taxon>
        <taxon>Bacillati</taxon>
        <taxon>Bacillota</taxon>
        <taxon>Negativicutes</taxon>
        <taxon>Veillonellales</taxon>
        <taxon>Veillonellaceae</taxon>
        <taxon>Megasphaera</taxon>
    </lineage>
</organism>
<dbReference type="Gene3D" id="1.10.260.40">
    <property type="entry name" value="lambda repressor-like DNA-binding domains"/>
    <property type="match status" value="1"/>
</dbReference>
<dbReference type="SUPFAM" id="SSF47413">
    <property type="entry name" value="lambda repressor-like DNA-binding domains"/>
    <property type="match status" value="1"/>
</dbReference>
<dbReference type="InterPro" id="IPR001387">
    <property type="entry name" value="Cro/C1-type_HTH"/>
</dbReference>
<dbReference type="SMART" id="SM00530">
    <property type="entry name" value="HTH_XRE"/>
    <property type="match status" value="1"/>
</dbReference>
<dbReference type="Proteomes" id="UP001605989">
    <property type="component" value="Unassembled WGS sequence"/>
</dbReference>
<keyword evidence="3" id="KW-1185">Reference proteome</keyword>
<accession>A0ABW7DRR9</accession>
<dbReference type="PROSITE" id="PS50943">
    <property type="entry name" value="HTH_CROC1"/>
    <property type="match status" value="1"/>
</dbReference>
<feature type="domain" description="HTH cro/C1-type" evidence="1">
    <location>
        <begin position="15"/>
        <end position="69"/>
    </location>
</feature>
<dbReference type="InterPro" id="IPR010982">
    <property type="entry name" value="Lambda_DNA-bd_dom_sf"/>
</dbReference>
<gene>
    <name evidence="2" type="ORF">ACGTZG_12815</name>
</gene>
<proteinExistence type="predicted"/>
<reference evidence="2 3" key="1">
    <citation type="submission" date="2024-10" db="EMBL/GenBank/DDBJ databases">
        <authorList>
            <person name="Sang B.-I."/>
            <person name="Prabhaharan D."/>
        </authorList>
    </citation>
    <scope>NUCLEOTIDE SEQUENCE [LARGE SCALE GENOMIC DNA]</scope>
    <source>
        <strain evidence="2 3">MH</strain>
    </source>
</reference>
<comment type="caution">
    <text evidence="2">The sequence shown here is derived from an EMBL/GenBank/DDBJ whole genome shotgun (WGS) entry which is preliminary data.</text>
</comment>
<evidence type="ECO:0000259" key="1">
    <source>
        <dbReference type="PROSITE" id="PS50943"/>
    </source>
</evidence>
<evidence type="ECO:0000313" key="3">
    <source>
        <dbReference type="Proteomes" id="UP001605989"/>
    </source>
</evidence>